<organism evidence="9 10">
    <name type="scientific">Candidatus Lambdaproteobacteria bacterium RIFOXYD2_FULL_50_16</name>
    <dbReference type="NCBI Taxonomy" id="1817772"/>
    <lineage>
        <taxon>Bacteria</taxon>
        <taxon>Pseudomonadati</taxon>
        <taxon>Pseudomonadota</taxon>
        <taxon>Candidatus Lambdaproteobacteria</taxon>
    </lineage>
</organism>
<protein>
    <recommendedName>
        <fullName evidence="1">DNA (cytosine-5-)-methyltransferase</fullName>
        <ecNumber evidence="1">2.1.1.37</ecNumber>
    </recommendedName>
</protein>
<dbReference type="STRING" id="1817772.A2527_00650"/>
<comment type="caution">
    <text evidence="9">The sequence shown here is derived from an EMBL/GenBank/DDBJ whole genome shotgun (WGS) entry which is preliminary data.</text>
</comment>
<dbReference type="EMBL" id="MFNE01000009">
    <property type="protein sequence ID" value="OGG96790.1"/>
    <property type="molecule type" value="Genomic_DNA"/>
</dbReference>
<evidence type="ECO:0000256" key="3">
    <source>
        <dbReference type="ARBA" id="ARBA00022679"/>
    </source>
</evidence>
<dbReference type="PANTHER" id="PTHR10629:SF52">
    <property type="entry name" value="DNA (CYTOSINE-5)-METHYLTRANSFERASE 1"/>
    <property type="match status" value="1"/>
</dbReference>
<dbReference type="PANTHER" id="PTHR10629">
    <property type="entry name" value="CYTOSINE-SPECIFIC METHYLTRANSFERASE"/>
    <property type="match status" value="1"/>
</dbReference>
<keyword evidence="5" id="KW-0680">Restriction system</keyword>
<dbReference type="Gene3D" id="3.40.50.150">
    <property type="entry name" value="Vaccinia Virus protein VP39"/>
    <property type="match status" value="1"/>
</dbReference>
<name>A0A1F6GF88_9PROT</name>
<dbReference type="Proteomes" id="UP000178449">
    <property type="component" value="Unassembled WGS sequence"/>
</dbReference>
<dbReference type="GO" id="GO:0003886">
    <property type="term" value="F:DNA (cytosine-5-)-methyltransferase activity"/>
    <property type="evidence" value="ECO:0007669"/>
    <property type="project" value="UniProtKB-EC"/>
</dbReference>
<evidence type="ECO:0000256" key="5">
    <source>
        <dbReference type="ARBA" id="ARBA00022747"/>
    </source>
</evidence>
<comment type="similarity">
    <text evidence="7 8">Belongs to the class I-like SAM-binding methyltransferase superfamily. C5-methyltransferase family.</text>
</comment>
<dbReference type="Gene3D" id="3.90.120.10">
    <property type="entry name" value="DNA Methylase, subunit A, domain 2"/>
    <property type="match status" value="1"/>
</dbReference>
<gene>
    <name evidence="9" type="ORF">A2527_00650</name>
</gene>
<dbReference type="InterPro" id="IPR029063">
    <property type="entry name" value="SAM-dependent_MTases_sf"/>
</dbReference>
<sequence length="338" mass="38084">MLEAIDFFCGAGGVTCGFQQAQIKVLGGIDIDASCRETYEKNNTAKFFHIDVSNYPVENLSKEINFSKDQDNLIFVGCSPCQYYSNITTDRSKSKKTRYLLADFQEYVAFYRPGHVFIENVPGIETKAGSPLEKFKSFLVKSGYSFSENKLNAKHLGVPQNRLRYVLIASRVKKRIELKLPANEPMRTVRDAIGDTKIFPEVPAGFFDNSFFAHTTANLSDLNIERLKNTPSSGGDKRDWPKELLLDSNKNYSGHYDVYGRVDWDKPAPTITTKFRSLSNGRFGHPEQNRALSLREGATLQSFPLNYTFYSNSQGTVGRMIGNAVPPKLAKFIGEQFK</sequence>
<dbReference type="GO" id="GO:0032259">
    <property type="term" value="P:methylation"/>
    <property type="evidence" value="ECO:0007669"/>
    <property type="project" value="UniProtKB-KW"/>
</dbReference>
<proteinExistence type="inferred from homology"/>
<feature type="active site" evidence="7">
    <location>
        <position position="81"/>
    </location>
</feature>
<evidence type="ECO:0000313" key="9">
    <source>
        <dbReference type="EMBL" id="OGG96790.1"/>
    </source>
</evidence>
<dbReference type="PROSITE" id="PS51679">
    <property type="entry name" value="SAM_MT_C5"/>
    <property type="match status" value="1"/>
</dbReference>
<dbReference type="GO" id="GO:0044027">
    <property type="term" value="P:negative regulation of gene expression via chromosomal CpG island methylation"/>
    <property type="evidence" value="ECO:0007669"/>
    <property type="project" value="TreeGrafter"/>
</dbReference>
<dbReference type="EC" id="2.1.1.37" evidence="1"/>
<evidence type="ECO:0000313" key="10">
    <source>
        <dbReference type="Proteomes" id="UP000178449"/>
    </source>
</evidence>
<comment type="catalytic activity">
    <reaction evidence="6">
        <text>a 2'-deoxycytidine in DNA + S-adenosyl-L-methionine = a 5-methyl-2'-deoxycytidine in DNA + S-adenosyl-L-homocysteine + H(+)</text>
        <dbReference type="Rhea" id="RHEA:13681"/>
        <dbReference type="Rhea" id="RHEA-COMP:11369"/>
        <dbReference type="Rhea" id="RHEA-COMP:11370"/>
        <dbReference type="ChEBI" id="CHEBI:15378"/>
        <dbReference type="ChEBI" id="CHEBI:57856"/>
        <dbReference type="ChEBI" id="CHEBI:59789"/>
        <dbReference type="ChEBI" id="CHEBI:85452"/>
        <dbReference type="ChEBI" id="CHEBI:85454"/>
        <dbReference type="EC" id="2.1.1.37"/>
    </reaction>
</comment>
<dbReference type="PRINTS" id="PR00105">
    <property type="entry name" value="C5METTRFRASE"/>
</dbReference>
<evidence type="ECO:0000256" key="4">
    <source>
        <dbReference type="ARBA" id="ARBA00022691"/>
    </source>
</evidence>
<dbReference type="NCBIfam" id="TIGR00675">
    <property type="entry name" value="dcm"/>
    <property type="match status" value="1"/>
</dbReference>
<evidence type="ECO:0000256" key="7">
    <source>
        <dbReference type="PROSITE-ProRule" id="PRU01016"/>
    </source>
</evidence>
<keyword evidence="2 7" id="KW-0489">Methyltransferase</keyword>
<evidence type="ECO:0000256" key="1">
    <source>
        <dbReference type="ARBA" id="ARBA00011975"/>
    </source>
</evidence>
<dbReference type="SUPFAM" id="SSF53335">
    <property type="entry name" value="S-adenosyl-L-methionine-dependent methyltransferases"/>
    <property type="match status" value="1"/>
</dbReference>
<dbReference type="InterPro" id="IPR050390">
    <property type="entry name" value="C5-Methyltransferase"/>
</dbReference>
<keyword evidence="4 7" id="KW-0949">S-adenosyl-L-methionine</keyword>
<dbReference type="GO" id="GO:0009307">
    <property type="term" value="P:DNA restriction-modification system"/>
    <property type="evidence" value="ECO:0007669"/>
    <property type="project" value="UniProtKB-KW"/>
</dbReference>
<reference evidence="9 10" key="1">
    <citation type="journal article" date="2016" name="Nat. Commun.">
        <title>Thousands of microbial genomes shed light on interconnected biogeochemical processes in an aquifer system.</title>
        <authorList>
            <person name="Anantharaman K."/>
            <person name="Brown C.T."/>
            <person name="Hug L.A."/>
            <person name="Sharon I."/>
            <person name="Castelle C.J."/>
            <person name="Probst A.J."/>
            <person name="Thomas B.C."/>
            <person name="Singh A."/>
            <person name="Wilkins M.J."/>
            <person name="Karaoz U."/>
            <person name="Brodie E.L."/>
            <person name="Williams K.H."/>
            <person name="Hubbard S.S."/>
            <person name="Banfield J.F."/>
        </authorList>
    </citation>
    <scope>NUCLEOTIDE SEQUENCE [LARGE SCALE GENOMIC DNA]</scope>
</reference>
<dbReference type="AlphaFoldDB" id="A0A1F6GF88"/>
<dbReference type="InterPro" id="IPR001525">
    <property type="entry name" value="C5_MeTfrase"/>
</dbReference>
<dbReference type="GO" id="GO:0003677">
    <property type="term" value="F:DNA binding"/>
    <property type="evidence" value="ECO:0007669"/>
    <property type="project" value="TreeGrafter"/>
</dbReference>
<evidence type="ECO:0000256" key="6">
    <source>
        <dbReference type="ARBA" id="ARBA00047422"/>
    </source>
</evidence>
<evidence type="ECO:0000256" key="8">
    <source>
        <dbReference type="RuleBase" id="RU000416"/>
    </source>
</evidence>
<keyword evidence="3 7" id="KW-0808">Transferase</keyword>
<accession>A0A1F6GF88</accession>
<dbReference type="Pfam" id="PF00145">
    <property type="entry name" value="DNA_methylase"/>
    <property type="match status" value="1"/>
</dbReference>
<evidence type="ECO:0000256" key="2">
    <source>
        <dbReference type="ARBA" id="ARBA00022603"/>
    </source>
</evidence>